<evidence type="ECO:0000313" key="3">
    <source>
        <dbReference type="Proteomes" id="UP000026962"/>
    </source>
</evidence>
<dbReference type="AlphaFoldDB" id="A0A0E0MFP7"/>
<dbReference type="HOGENOM" id="CLU_1638101_0_0_1"/>
<dbReference type="Proteomes" id="UP000026962">
    <property type="component" value="Chromosome 11"/>
</dbReference>
<accession>A0A0E0MFP7</accession>
<feature type="coiled-coil region" evidence="1">
    <location>
        <begin position="90"/>
        <end position="134"/>
    </location>
</feature>
<dbReference type="Gramene" id="OPUNC11G12190.1">
    <property type="protein sequence ID" value="OPUNC11G12190.1"/>
    <property type="gene ID" value="OPUNC11G12190"/>
</dbReference>
<proteinExistence type="predicted"/>
<reference evidence="2" key="1">
    <citation type="submission" date="2015-04" db="UniProtKB">
        <authorList>
            <consortium name="EnsemblPlants"/>
        </authorList>
    </citation>
    <scope>IDENTIFICATION</scope>
</reference>
<name>A0A0E0MFP7_ORYPU</name>
<organism evidence="2">
    <name type="scientific">Oryza punctata</name>
    <name type="common">Red rice</name>
    <dbReference type="NCBI Taxonomy" id="4537"/>
    <lineage>
        <taxon>Eukaryota</taxon>
        <taxon>Viridiplantae</taxon>
        <taxon>Streptophyta</taxon>
        <taxon>Embryophyta</taxon>
        <taxon>Tracheophyta</taxon>
        <taxon>Spermatophyta</taxon>
        <taxon>Magnoliopsida</taxon>
        <taxon>Liliopsida</taxon>
        <taxon>Poales</taxon>
        <taxon>Poaceae</taxon>
        <taxon>BOP clade</taxon>
        <taxon>Oryzoideae</taxon>
        <taxon>Oryzeae</taxon>
        <taxon>Oryzinae</taxon>
        <taxon>Oryza</taxon>
    </lineage>
</organism>
<keyword evidence="3" id="KW-1185">Reference proteome</keyword>
<keyword evidence="1" id="KW-0175">Coiled coil</keyword>
<evidence type="ECO:0000313" key="2">
    <source>
        <dbReference type="EnsemblPlants" id="OPUNC11G12190.1"/>
    </source>
</evidence>
<dbReference type="EnsemblPlants" id="OPUNC11G12190.1">
    <property type="protein sequence ID" value="OPUNC11G12190.1"/>
    <property type="gene ID" value="OPUNC11G12190"/>
</dbReference>
<sequence length="162" mass="18097">MDEVMRETKEERDVALVATDTLEEAVGDLRLAGDTYTAILQERENAVVAREQQASWAEGSLRQREEAVEARAKELDEQASSLPEREAVVHRVLEQRAQELEARVRAVDAREAKLEEHESMAANAEAILQVAEEVNAERAHALADSKAVARQLDDGLRLREEA</sequence>
<evidence type="ECO:0000256" key="1">
    <source>
        <dbReference type="SAM" id="Coils"/>
    </source>
</evidence>
<protein>
    <submittedName>
        <fullName evidence="2">Uncharacterized protein</fullName>
    </submittedName>
</protein>
<reference evidence="2" key="2">
    <citation type="submission" date="2018-05" db="EMBL/GenBank/DDBJ databases">
        <title>OpunRS2 (Oryza punctata Reference Sequence Version 2).</title>
        <authorList>
            <person name="Zhang J."/>
            <person name="Kudrna D."/>
            <person name="Lee S."/>
            <person name="Talag J."/>
            <person name="Welchert J."/>
            <person name="Wing R.A."/>
        </authorList>
    </citation>
    <scope>NUCLEOTIDE SEQUENCE [LARGE SCALE GENOMIC DNA]</scope>
</reference>